<feature type="compositionally biased region" description="Low complexity" evidence="4">
    <location>
        <begin position="40"/>
        <end position="49"/>
    </location>
</feature>
<evidence type="ECO:0000313" key="6">
    <source>
        <dbReference type="Proteomes" id="UP000886520"/>
    </source>
</evidence>
<evidence type="ECO:0000256" key="2">
    <source>
        <dbReference type="ARBA" id="ARBA00022737"/>
    </source>
</evidence>
<dbReference type="Pfam" id="PF13812">
    <property type="entry name" value="PPR_3"/>
    <property type="match status" value="1"/>
</dbReference>
<dbReference type="PANTHER" id="PTHR47447">
    <property type="entry name" value="OS03G0856100 PROTEIN"/>
    <property type="match status" value="1"/>
</dbReference>
<feature type="repeat" description="PPR" evidence="3">
    <location>
        <begin position="555"/>
        <end position="589"/>
    </location>
</feature>
<dbReference type="NCBIfam" id="TIGR00756">
    <property type="entry name" value="PPR"/>
    <property type="match status" value="6"/>
</dbReference>
<comment type="caution">
    <text evidence="5">The sequence shown here is derived from an EMBL/GenBank/DDBJ whole genome shotgun (WGS) entry which is preliminary data.</text>
</comment>
<evidence type="ECO:0000313" key="5">
    <source>
        <dbReference type="EMBL" id="KAI5078989.1"/>
    </source>
</evidence>
<comment type="similarity">
    <text evidence="1">Belongs to the PPR family. P subfamily.</text>
</comment>
<dbReference type="AlphaFoldDB" id="A0A9D4V3A5"/>
<reference evidence="5" key="1">
    <citation type="submission" date="2021-01" db="EMBL/GenBank/DDBJ databases">
        <title>Adiantum capillus-veneris genome.</title>
        <authorList>
            <person name="Fang Y."/>
            <person name="Liao Q."/>
        </authorList>
    </citation>
    <scope>NUCLEOTIDE SEQUENCE</scope>
    <source>
        <strain evidence="5">H3</strain>
        <tissue evidence="5">Leaf</tissue>
    </source>
</reference>
<evidence type="ECO:0000256" key="4">
    <source>
        <dbReference type="SAM" id="MobiDB-lite"/>
    </source>
</evidence>
<proteinExistence type="inferred from homology"/>
<feature type="repeat" description="PPR" evidence="3">
    <location>
        <begin position="520"/>
        <end position="554"/>
    </location>
</feature>
<dbReference type="InterPro" id="IPR002885">
    <property type="entry name" value="PPR_rpt"/>
</dbReference>
<feature type="repeat" description="PPR" evidence="3">
    <location>
        <begin position="590"/>
        <end position="624"/>
    </location>
</feature>
<protein>
    <recommendedName>
        <fullName evidence="7">Pentatricopeptide repeat-containing protein</fullName>
    </recommendedName>
</protein>
<keyword evidence="6" id="KW-1185">Reference proteome</keyword>
<dbReference type="InterPro" id="IPR011990">
    <property type="entry name" value="TPR-like_helical_dom_sf"/>
</dbReference>
<dbReference type="Pfam" id="PF13041">
    <property type="entry name" value="PPR_2"/>
    <property type="match status" value="2"/>
</dbReference>
<evidence type="ECO:0000256" key="1">
    <source>
        <dbReference type="ARBA" id="ARBA00007626"/>
    </source>
</evidence>
<evidence type="ECO:0008006" key="7">
    <source>
        <dbReference type="Google" id="ProtNLM"/>
    </source>
</evidence>
<feature type="repeat" description="PPR" evidence="3">
    <location>
        <begin position="141"/>
        <end position="175"/>
    </location>
</feature>
<dbReference type="OrthoDB" id="185373at2759"/>
<feature type="region of interest" description="Disordered" evidence="4">
    <location>
        <begin position="37"/>
        <end position="62"/>
    </location>
</feature>
<name>A0A9D4V3A5_ADICA</name>
<evidence type="ECO:0000256" key="3">
    <source>
        <dbReference type="PROSITE-ProRule" id="PRU00708"/>
    </source>
</evidence>
<dbReference type="PANTHER" id="PTHR47447:SF17">
    <property type="entry name" value="OS12G0638900 PROTEIN"/>
    <property type="match status" value="1"/>
</dbReference>
<dbReference type="EMBL" id="JABFUD020000006">
    <property type="protein sequence ID" value="KAI5078989.1"/>
    <property type="molecule type" value="Genomic_DNA"/>
</dbReference>
<sequence length="699" mass="79291">MHRVYVQAIRIRLSSSPISFLPFRAFSKSVAIVNQSSESTPADDPWAATTDDEAEPGLLTNSKPTPKVSLQSFFARAKAISHMAELLRKGVGERELQIALTELPETFDGLLVTQILRADISCDASFQFFQWLKTQHGFKHNAFTYGVMLNNLGRAGRLDQMQQLFEEMKSVGFRVSPVTLSNVMLWYHKAKDMRRLAIHWNTLRRAGTKPSIGIYAAYIDFLATANRHPKIAVLFEEMLRGDCLPSSRLYTVFIEHLVKVGNVDAASKILASMQLMRVVPSRVTYTVVINGFARIKNVDRMLEVLDEMREYFYQPTRQLMPAVIALQDAGMTKEAAALMEEIQPSVAPSVGDVMPSIDEDDNDAADGDPVLTVWRSASCSSFVFDICAFANALQSWDSEVEKMLEQLNIKWEGPLVMGTLRRIRNLDTLWPFFHWLKDKVGFKHDCYSSALLVGKILKSRSTLQEKELLLKDLFEGLKKDGMRFRVQLFNLVIRHYVGVGEADRASSMFNLMTDFGVEPNQVSFALLIQGFSKNHQGREATKFLQQMEEKGFPLDSITCAEFITCLGRAKKTNRAYALFCKMLDSERKPGRLEYKAIMTMYFNVGDCGMALKLYEDMRKAGITPSQDMYDIVTKILHKASRVLDAQRLTEERRLLNFFDGNKKVLQENLLQVLFTFMDGMKPKKHRKASRPAEGVLCAD</sequence>
<gene>
    <name evidence="5" type="ORF">GOP47_0006660</name>
</gene>
<feature type="repeat" description="PPR" evidence="3">
    <location>
        <begin position="281"/>
        <end position="315"/>
    </location>
</feature>
<keyword evidence="2" id="KW-0677">Repeat</keyword>
<accession>A0A9D4V3A5</accession>
<dbReference type="PROSITE" id="PS51375">
    <property type="entry name" value="PPR"/>
    <property type="match status" value="6"/>
</dbReference>
<dbReference type="Proteomes" id="UP000886520">
    <property type="component" value="Chromosome 6"/>
</dbReference>
<dbReference type="Pfam" id="PF01535">
    <property type="entry name" value="PPR"/>
    <property type="match status" value="1"/>
</dbReference>
<feature type="repeat" description="PPR" evidence="3">
    <location>
        <begin position="485"/>
        <end position="519"/>
    </location>
</feature>
<dbReference type="Gene3D" id="1.25.40.10">
    <property type="entry name" value="Tetratricopeptide repeat domain"/>
    <property type="match status" value="4"/>
</dbReference>
<organism evidence="5 6">
    <name type="scientific">Adiantum capillus-veneris</name>
    <name type="common">Maidenhair fern</name>
    <dbReference type="NCBI Taxonomy" id="13818"/>
    <lineage>
        <taxon>Eukaryota</taxon>
        <taxon>Viridiplantae</taxon>
        <taxon>Streptophyta</taxon>
        <taxon>Embryophyta</taxon>
        <taxon>Tracheophyta</taxon>
        <taxon>Polypodiopsida</taxon>
        <taxon>Polypodiidae</taxon>
        <taxon>Polypodiales</taxon>
        <taxon>Pteridineae</taxon>
        <taxon>Pteridaceae</taxon>
        <taxon>Vittarioideae</taxon>
        <taxon>Adiantum</taxon>
    </lineage>
</organism>